<comment type="function">
    <text evidence="11">Transmembrane component of the tectonic-like complex, a complex localized at the transition zone of primary cilia and acting as a barrier that prevents diffusion of transmembrane proteins between the cilia and plasma membranes. Required for ciliogenesis and sonic hedgehog/SHH signaling.</text>
</comment>
<accession>A0A9J6BXG1</accession>
<keyword evidence="5 12" id="KW-0812">Transmembrane</keyword>
<evidence type="ECO:0000256" key="7">
    <source>
        <dbReference type="ARBA" id="ARBA00023069"/>
    </source>
</evidence>
<keyword evidence="8 12" id="KW-0472">Membrane</keyword>
<protein>
    <recommendedName>
        <fullName evidence="3">Transmembrane protein 231</fullName>
    </recommendedName>
</protein>
<dbReference type="PANTHER" id="PTHR14605:SF1">
    <property type="entry name" value="TRANSMEMBRANE PROTEIN 231"/>
    <property type="match status" value="1"/>
</dbReference>
<evidence type="ECO:0000256" key="11">
    <source>
        <dbReference type="ARBA" id="ARBA00024803"/>
    </source>
</evidence>
<evidence type="ECO:0000256" key="1">
    <source>
        <dbReference type="ARBA" id="ARBA00004272"/>
    </source>
</evidence>
<keyword evidence="6 12" id="KW-1133">Transmembrane helix</keyword>
<evidence type="ECO:0000256" key="8">
    <source>
        <dbReference type="ARBA" id="ARBA00023136"/>
    </source>
</evidence>
<dbReference type="AlphaFoldDB" id="A0A9J6BXG1"/>
<keyword evidence="10" id="KW-0966">Cell projection</keyword>
<dbReference type="Pfam" id="PF10149">
    <property type="entry name" value="TM231"/>
    <property type="match status" value="1"/>
</dbReference>
<evidence type="ECO:0000256" key="6">
    <source>
        <dbReference type="ARBA" id="ARBA00022989"/>
    </source>
</evidence>
<comment type="caution">
    <text evidence="13">The sequence shown here is derived from an EMBL/GenBank/DDBJ whole genome shotgun (WGS) entry which is preliminary data.</text>
</comment>
<sequence length="315" mass="37791">MGLISLHRKYSFVDYQHHICSFASLFTLLSLSCAVLLPIICLVQLKNNQNYFIIYEQPMVKFQYKYLIIAENSMQNEDGKDIMCTSFEYLQQFKNKTEKCNKIAVSEKDTSVDGFADEIIFKIEFSTFHDFGVKSLSMVLFLDARLYEQCEFRVPTVIIMKKNFRENFNNRHIFINGKLEAEQDLALICPYFLRNVKSHFFFSNIHENQTDIEEYEISSIKERLKHNPMHFKFHEFSTDMNELDKYKTSIKLRIKIPEIPIRYKKSFWQKLMDVWMQFLALFIITFTIINFLLGHLFENRFIVSRRKNYIKDKEF</sequence>
<evidence type="ECO:0000313" key="14">
    <source>
        <dbReference type="Proteomes" id="UP001107558"/>
    </source>
</evidence>
<dbReference type="GO" id="GO:0035869">
    <property type="term" value="C:ciliary transition zone"/>
    <property type="evidence" value="ECO:0007669"/>
    <property type="project" value="TreeGrafter"/>
</dbReference>
<gene>
    <name evidence="13" type="ORF">PVAND_004398</name>
</gene>
<comment type="subcellular location">
    <subcellularLocation>
        <location evidence="1">Cell projection</location>
        <location evidence="1">Cilium membrane</location>
        <topology evidence="1">Multi-pass membrane protein</topology>
    </subcellularLocation>
</comment>
<dbReference type="EMBL" id="JADBJN010000002">
    <property type="protein sequence ID" value="KAG5674426.1"/>
    <property type="molecule type" value="Genomic_DNA"/>
</dbReference>
<dbReference type="GO" id="GO:0060170">
    <property type="term" value="C:ciliary membrane"/>
    <property type="evidence" value="ECO:0007669"/>
    <property type="project" value="UniProtKB-SubCell"/>
</dbReference>
<organism evidence="13 14">
    <name type="scientific">Polypedilum vanderplanki</name>
    <name type="common">Sleeping chironomid midge</name>
    <dbReference type="NCBI Taxonomy" id="319348"/>
    <lineage>
        <taxon>Eukaryota</taxon>
        <taxon>Metazoa</taxon>
        <taxon>Ecdysozoa</taxon>
        <taxon>Arthropoda</taxon>
        <taxon>Hexapoda</taxon>
        <taxon>Insecta</taxon>
        <taxon>Pterygota</taxon>
        <taxon>Neoptera</taxon>
        <taxon>Endopterygota</taxon>
        <taxon>Diptera</taxon>
        <taxon>Nematocera</taxon>
        <taxon>Chironomoidea</taxon>
        <taxon>Chironomidae</taxon>
        <taxon>Chironominae</taxon>
        <taxon>Polypedilum</taxon>
        <taxon>Polypedilum</taxon>
    </lineage>
</organism>
<evidence type="ECO:0000256" key="12">
    <source>
        <dbReference type="SAM" id="Phobius"/>
    </source>
</evidence>
<comment type="similarity">
    <text evidence="2">Belongs to the TMEM231 family.</text>
</comment>
<dbReference type="GO" id="GO:0060271">
    <property type="term" value="P:cilium assembly"/>
    <property type="evidence" value="ECO:0007669"/>
    <property type="project" value="TreeGrafter"/>
</dbReference>
<evidence type="ECO:0000256" key="10">
    <source>
        <dbReference type="ARBA" id="ARBA00023273"/>
    </source>
</evidence>
<evidence type="ECO:0000256" key="5">
    <source>
        <dbReference type="ARBA" id="ARBA00022692"/>
    </source>
</evidence>
<dbReference type="GO" id="GO:0032880">
    <property type="term" value="P:regulation of protein localization"/>
    <property type="evidence" value="ECO:0007669"/>
    <property type="project" value="TreeGrafter"/>
</dbReference>
<keyword evidence="4" id="KW-1003">Cell membrane</keyword>
<feature type="transmembrane region" description="Helical" evidence="12">
    <location>
        <begin position="21"/>
        <end position="45"/>
    </location>
</feature>
<dbReference type="InterPro" id="IPR019306">
    <property type="entry name" value="TMEM231"/>
</dbReference>
<evidence type="ECO:0000256" key="4">
    <source>
        <dbReference type="ARBA" id="ARBA00022475"/>
    </source>
</evidence>
<dbReference type="OrthoDB" id="426438at2759"/>
<evidence type="ECO:0000256" key="3">
    <source>
        <dbReference type="ARBA" id="ARBA00015087"/>
    </source>
</evidence>
<evidence type="ECO:0000256" key="9">
    <source>
        <dbReference type="ARBA" id="ARBA00023180"/>
    </source>
</evidence>
<name>A0A9J6BXG1_POLVA</name>
<reference evidence="13" key="1">
    <citation type="submission" date="2021-03" db="EMBL/GenBank/DDBJ databases">
        <title>Chromosome level genome of the anhydrobiotic midge Polypedilum vanderplanki.</title>
        <authorList>
            <person name="Yoshida Y."/>
            <person name="Kikawada T."/>
            <person name="Gusev O."/>
        </authorList>
    </citation>
    <scope>NUCLEOTIDE SEQUENCE</scope>
    <source>
        <strain evidence="13">NIAS01</strain>
        <tissue evidence="13">Whole body or cell culture</tissue>
    </source>
</reference>
<keyword evidence="7" id="KW-0969">Cilium</keyword>
<feature type="transmembrane region" description="Helical" evidence="12">
    <location>
        <begin position="274"/>
        <end position="297"/>
    </location>
</feature>
<proteinExistence type="inferred from homology"/>
<evidence type="ECO:0000256" key="2">
    <source>
        <dbReference type="ARBA" id="ARBA00009082"/>
    </source>
</evidence>
<dbReference type="PANTHER" id="PTHR14605">
    <property type="entry name" value="CHST5 PROTEIN"/>
    <property type="match status" value="1"/>
</dbReference>
<keyword evidence="14" id="KW-1185">Reference proteome</keyword>
<evidence type="ECO:0000313" key="13">
    <source>
        <dbReference type="EMBL" id="KAG5674426.1"/>
    </source>
</evidence>
<dbReference type="Proteomes" id="UP001107558">
    <property type="component" value="Chromosome 2"/>
</dbReference>
<keyword evidence="9" id="KW-0325">Glycoprotein</keyword>